<accession>A0A6B9J8I7</accession>
<evidence type="ECO:0000313" key="3">
    <source>
        <dbReference type="Proteomes" id="UP000433183"/>
    </source>
</evidence>
<keyword evidence="1" id="KW-1133">Transmembrane helix</keyword>
<evidence type="ECO:0000256" key="1">
    <source>
        <dbReference type="SAM" id="Phobius"/>
    </source>
</evidence>
<dbReference type="EMBL" id="MN732867">
    <property type="protein sequence ID" value="QGZ16404.1"/>
    <property type="molecule type" value="Genomic_DNA"/>
</dbReference>
<reference evidence="2 3" key="1">
    <citation type="submission" date="2019-11" db="EMBL/GenBank/DDBJ databases">
        <title>Characterization of a new Erwinia amylovora bacteriophage.</title>
        <authorList>
            <person name="Valentovich L.N."/>
            <person name="Akhremchuk A.E."/>
            <person name="Besarab N.V."/>
            <person name="Lagonenko A.L."/>
        </authorList>
    </citation>
    <scope>NUCLEOTIDE SEQUENCE [LARGE SCALE GENOMIC DNA]</scope>
</reference>
<protein>
    <submittedName>
        <fullName evidence="2">Uncharacterized protein</fullName>
    </submittedName>
</protein>
<gene>
    <name evidence="2" type="ORF">Hena1_02540</name>
</gene>
<keyword evidence="3" id="KW-1185">Reference proteome</keyword>
<sequence length="113" mass="13316">MSDVQIVFIITVAVVFNIPAKIYRLARFVWHWYRFKFMFHYVEYSYRGYKYHTRRSGPLNDLEGTGLVMQVKSRGGKILVHISGTKDFVKQYINTRADEIADRNGVLIDSNDY</sequence>
<keyword evidence="1" id="KW-0812">Transmembrane</keyword>
<evidence type="ECO:0000313" key="2">
    <source>
        <dbReference type="EMBL" id="QGZ16404.1"/>
    </source>
</evidence>
<keyword evidence="1" id="KW-0472">Membrane</keyword>
<name>A0A6B9J8I7_9CAUD</name>
<feature type="transmembrane region" description="Helical" evidence="1">
    <location>
        <begin position="6"/>
        <end position="26"/>
    </location>
</feature>
<organism evidence="2 3">
    <name type="scientific">Erwinia phage Hena1</name>
    <dbReference type="NCBI Taxonomy" id="2678601"/>
    <lineage>
        <taxon>Viruses</taxon>
        <taxon>Duplodnaviria</taxon>
        <taxon>Heunggongvirae</taxon>
        <taxon>Uroviricota</taxon>
        <taxon>Caudoviricetes</taxon>
        <taxon>Vequintavirinae</taxon>
        <taxon>Henunavirus</taxon>
        <taxon>Henunavirus hena1</taxon>
    </lineage>
</organism>
<dbReference type="Proteomes" id="UP000433183">
    <property type="component" value="Segment"/>
</dbReference>
<proteinExistence type="predicted"/>